<dbReference type="EMBL" id="MHRM01000014">
    <property type="protein sequence ID" value="OHA23957.1"/>
    <property type="molecule type" value="Genomic_DNA"/>
</dbReference>
<dbReference type="Pfam" id="PF21175">
    <property type="entry name" value="RecR_C"/>
    <property type="match status" value="1"/>
</dbReference>
<comment type="function">
    <text evidence="7">May play a role in DNA repair. It seems to be involved in an RecBC-independent recombinational process of DNA repair. It may act with RecF and RecO.</text>
</comment>
<dbReference type="Gene3D" id="3.40.1360.10">
    <property type="match status" value="1"/>
</dbReference>
<evidence type="ECO:0000256" key="1">
    <source>
        <dbReference type="ARBA" id="ARBA00022723"/>
    </source>
</evidence>
<keyword evidence="4 7" id="KW-0862">Zinc</keyword>
<dbReference type="Gene3D" id="1.10.8.420">
    <property type="entry name" value="RecR Domain 1"/>
    <property type="match status" value="1"/>
</dbReference>
<feature type="domain" description="Toprim" evidence="8">
    <location>
        <begin position="85"/>
        <end position="187"/>
    </location>
</feature>
<keyword evidence="5 7" id="KW-0233">DNA recombination</keyword>
<evidence type="ECO:0000313" key="10">
    <source>
        <dbReference type="Proteomes" id="UP000178413"/>
    </source>
</evidence>
<accession>A0A1G2MJB2</accession>
<reference evidence="9 10" key="1">
    <citation type="journal article" date="2016" name="Nat. Commun.">
        <title>Thousands of microbial genomes shed light on interconnected biogeochemical processes in an aquifer system.</title>
        <authorList>
            <person name="Anantharaman K."/>
            <person name="Brown C.T."/>
            <person name="Hug L.A."/>
            <person name="Sharon I."/>
            <person name="Castelle C.J."/>
            <person name="Probst A.J."/>
            <person name="Thomas B.C."/>
            <person name="Singh A."/>
            <person name="Wilkins M.J."/>
            <person name="Karaoz U."/>
            <person name="Brodie E.L."/>
            <person name="Williams K.H."/>
            <person name="Hubbard S.S."/>
            <person name="Banfield J.F."/>
        </authorList>
    </citation>
    <scope>NUCLEOTIDE SEQUENCE [LARGE SCALE GENOMIC DNA]</scope>
</reference>
<dbReference type="AlphaFoldDB" id="A0A1G2MJB2"/>
<evidence type="ECO:0000256" key="7">
    <source>
        <dbReference type="HAMAP-Rule" id="MF_00017"/>
    </source>
</evidence>
<sequence length="208" mass="23470">MDSLDRLEEIFSHFPGIGPRQARRFAHYILNKPASFSHQLAELLKKVRDLAIECPNCNRMYMDSGEKKAKDIPCPICQNPSRDHQTLMITARDSDFETIEKSGAYRGLYFILGGTVPILDKEPEKRIRLRKLLEYISSLSDLKEIILSLNTTPDGEHTANIVKNSLEKMTTTAGRMITISVLGRGLSTGAELEYADKETIRNALSSRQ</sequence>
<dbReference type="Pfam" id="PF13662">
    <property type="entry name" value="Toprim_4"/>
    <property type="match status" value="1"/>
</dbReference>
<comment type="similarity">
    <text evidence="7">Belongs to the RecR family.</text>
</comment>
<evidence type="ECO:0000256" key="6">
    <source>
        <dbReference type="ARBA" id="ARBA00023204"/>
    </source>
</evidence>
<name>A0A1G2MJB2_9BACT</name>
<dbReference type="GO" id="GO:0003677">
    <property type="term" value="F:DNA binding"/>
    <property type="evidence" value="ECO:0007669"/>
    <property type="project" value="UniProtKB-UniRule"/>
</dbReference>
<dbReference type="InterPro" id="IPR000093">
    <property type="entry name" value="DNA_Rcmb_RecR"/>
</dbReference>
<evidence type="ECO:0000256" key="5">
    <source>
        <dbReference type="ARBA" id="ARBA00023172"/>
    </source>
</evidence>
<proteinExistence type="inferred from homology"/>
<dbReference type="PANTHER" id="PTHR30446:SF0">
    <property type="entry name" value="RECOMBINATION PROTEIN RECR"/>
    <property type="match status" value="1"/>
</dbReference>
<keyword evidence="1 7" id="KW-0479">Metal-binding</keyword>
<keyword evidence="6 7" id="KW-0234">DNA repair</keyword>
<dbReference type="InterPro" id="IPR006171">
    <property type="entry name" value="TOPRIM_dom"/>
</dbReference>
<dbReference type="InterPro" id="IPR023627">
    <property type="entry name" value="Rcmb_RecR"/>
</dbReference>
<keyword evidence="3 7" id="KW-0863">Zinc-finger</keyword>
<protein>
    <recommendedName>
        <fullName evidence="7">Recombination protein RecR</fullName>
    </recommendedName>
</protein>
<evidence type="ECO:0000256" key="4">
    <source>
        <dbReference type="ARBA" id="ARBA00022833"/>
    </source>
</evidence>
<dbReference type="SUPFAM" id="SSF111304">
    <property type="entry name" value="Recombination protein RecR"/>
    <property type="match status" value="1"/>
</dbReference>
<evidence type="ECO:0000259" key="8">
    <source>
        <dbReference type="PROSITE" id="PS50880"/>
    </source>
</evidence>
<dbReference type="STRING" id="1802308.A3D50_01985"/>
<dbReference type="Proteomes" id="UP000178413">
    <property type="component" value="Unassembled WGS sequence"/>
</dbReference>
<evidence type="ECO:0000313" key="9">
    <source>
        <dbReference type="EMBL" id="OHA23957.1"/>
    </source>
</evidence>
<keyword evidence="2 7" id="KW-0227">DNA damage</keyword>
<dbReference type="Pfam" id="PF21176">
    <property type="entry name" value="RecR_HhH"/>
    <property type="match status" value="1"/>
</dbReference>
<dbReference type="GO" id="GO:0008270">
    <property type="term" value="F:zinc ion binding"/>
    <property type="evidence" value="ECO:0007669"/>
    <property type="project" value="UniProtKB-KW"/>
</dbReference>
<comment type="caution">
    <text evidence="7">Lacks conserved residue(s) required for the propagation of feature annotation.</text>
</comment>
<dbReference type="PROSITE" id="PS50880">
    <property type="entry name" value="TOPRIM"/>
    <property type="match status" value="1"/>
</dbReference>
<evidence type="ECO:0000256" key="3">
    <source>
        <dbReference type="ARBA" id="ARBA00022771"/>
    </source>
</evidence>
<organism evidence="9 10">
    <name type="scientific">Candidatus Taylorbacteria bacterium RIFCSPHIGHO2_02_FULL_44_12</name>
    <dbReference type="NCBI Taxonomy" id="1802308"/>
    <lineage>
        <taxon>Bacteria</taxon>
        <taxon>Candidatus Tayloriibacteriota</taxon>
    </lineage>
</organism>
<dbReference type="GO" id="GO:0006281">
    <property type="term" value="P:DNA repair"/>
    <property type="evidence" value="ECO:0007669"/>
    <property type="project" value="UniProtKB-UniRule"/>
</dbReference>
<evidence type="ECO:0000256" key="2">
    <source>
        <dbReference type="ARBA" id="ARBA00022763"/>
    </source>
</evidence>
<dbReference type="HAMAP" id="MF_00017">
    <property type="entry name" value="RecR"/>
    <property type="match status" value="1"/>
</dbReference>
<dbReference type="GO" id="GO:0006310">
    <property type="term" value="P:DNA recombination"/>
    <property type="evidence" value="ECO:0007669"/>
    <property type="project" value="UniProtKB-UniRule"/>
</dbReference>
<gene>
    <name evidence="7" type="primary">recR</name>
    <name evidence="9" type="ORF">A3D50_01985</name>
</gene>
<dbReference type="PANTHER" id="PTHR30446">
    <property type="entry name" value="RECOMBINATION PROTEIN RECR"/>
    <property type="match status" value="1"/>
</dbReference>
<comment type="caution">
    <text evidence="9">The sequence shown here is derived from an EMBL/GenBank/DDBJ whole genome shotgun (WGS) entry which is preliminary data.</text>
</comment>